<evidence type="ECO:0000313" key="2">
    <source>
        <dbReference type="EMBL" id="PKC04529.1"/>
    </source>
</evidence>
<feature type="compositionally biased region" description="Polar residues" evidence="1">
    <location>
        <begin position="15"/>
        <end position="24"/>
    </location>
</feature>
<sequence>MAHNTRSKNSRKMTQKTQFDNHNNLSDEEIAAETYGTNKEPSPSRQPTKKAKTDTIVSAPSSPTNNKNNMDIDINNEKVHLLSSEKDVSSRDSHAEDHQTPIVNEQKFEYFTTCI</sequence>
<name>A0A2I1FAM0_9GLOM</name>
<gene>
    <name evidence="2" type="ORF">RhiirA5_379313</name>
</gene>
<accession>A0A2I1FAM0</accession>
<dbReference type="VEuPathDB" id="FungiDB:RhiirA1_443227"/>
<reference evidence="2 3" key="2">
    <citation type="submission" date="2017-09" db="EMBL/GenBank/DDBJ databases">
        <title>Extensive intraspecific genome diversity in a model arbuscular mycorrhizal fungus.</title>
        <authorList>
            <person name="Chen E.C."/>
            <person name="Morin E."/>
            <person name="Beaudet D."/>
            <person name="Noel J."/>
            <person name="Ndikumana S."/>
            <person name="Charron P."/>
            <person name="St-Onge C."/>
            <person name="Giorgi J."/>
            <person name="Grigoriev I.V."/>
            <person name="Roux C."/>
            <person name="Martin F.M."/>
            <person name="Corradi N."/>
        </authorList>
    </citation>
    <scope>NUCLEOTIDE SEQUENCE [LARGE SCALE GENOMIC DNA]</scope>
    <source>
        <strain evidence="2 3">A5</strain>
    </source>
</reference>
<protein>
    <submittedName>
        <fullName evidence="2">Uncharacterized protein</fullName>
    </submittedName>
</protein>
<dbReference type="OrthoDB" id="2334632at2759"/>
<comment type="caution">
    <text evidence="2">The sequence shown here is derived from an EMBL/GenBank/DDBJ whole genome shotgun (WGS) entry which is preliminary data.</text>
</comment>
<dbReference type="Proteomes" id="UP000232722">
    <property type="component" value="Unassembled WGS sequence"/>
</dbReference>
<dbReference type="VEuPathDB" id="FungiDB:FUN_001854"/>
<evidence type="ECO:0000313" key="3">
    <source>
        <dbReference type="Proteomes" id="UP000232722"/>
    </source>
</evidence>
<dbReference type="AlphaFoldDB" id="A0A2I1FAM0"/>
<feature type="compositionally biased region" description="Polar residues" evidence="1">
    <location>
        <begin position="55"/>
        <end position="64"/>
    </location>
</feature>
<evidence type="ECO:0000256" key="1">
    <source>
        <dbReference type="SAM" id="MobiDB-lite"/>
    </source>
</evidence>
<feature type="compositionally biased region" description="Polar residues" evidence="1">
    <location>
        <begin position="35"/>
        <end position="46"/>
    </location>
</feature>
<dbReference type="VEuPathDB" id="FungiDB:RhiirFUN_026089"/>
<organism evidence="2 3">
    <name type="scientific">Rhizophagus irregularis</name>
    <dbReference type="NCBI Taxonomy" id="588596"/>
    <lineage>
        <taxon>Eukaryota</taxon>
        <taxon>Fungi</taxon>
        <taxon>Fungi incertae sedis</taxon>
        <taxon>Mucoromycota</taxon>
        <taxon>Glomeromycotina</taxon>
        <taxon>Glomeromycetes</taxon>
        <taxon>Glomerales</taxon>
        <taxon>Glomeraceae</taxon>
        <taxon>Rhizophagus</taxon>
    </lineage>
</organism>
<feature type="compositionally biased region" description="Basic residues" evidence="1">
    <location>
        <begin position="1"/>
        <end position="14"/>
    </location>
</feature>
<dbReference type="EMBL" id="LLXJ01000995">
    <property type="protein sequence ID" value="PKC04529.1"/>
    <property type="molecule type" value="Genomic_DNA"/>
</dbReference>
<proteinExistence type="predicted"/>
<feature type="region of interest" description="Disordered" evidence="1">
    <location>
        <begin position="1"/>
        <end position="71"/>
    </location>
</feature>
<reference evidence="2 3" key="1">
    <citation type="submission" date="2016-04" db="EMBL/GenBank/DDBJ databases">
        <title>Genome analyses suggest a sexual origin of heterokaryosis in a supposedly ancient asexual fungus.</title>
        <authorList>
            <person name="Ropars J."/>
            <person name="Sedzielewska K."/>
            <person name="Noel J."/>
            <person name="Charron P."/>
            <person name="Farinelli L."/>
            <person name="Marton T."/>
            <person name="Kruger M."/>
            <person name="Pelin A."/>
            <person name="Brachmann A."/>
            <person name="Corradi N."/>
        </authorList>
    </citation>
    <scope>NUCLEOTIDE SEQUENCE [LARGE SCALE GENOMIC DNA]</scope>
    <source>
        <strain evidence="2 3">A5</strain>
    </source>
</reference>